<feature type="compositionally biased region" description="Pro residues" evidence="1">
    <location>
        <begin position="278"/>
        <end position="291"/>
    </location>
</feature>
<evidence type="ECO:0000313" key="3">
    <source>
        <dbReference type="Proteomes" id="UP000325313"/>
    </source>
</evidence>
<gene>
    <name evidence="2" type="ORF">PGTUg99_028957</name>
</gene>
<evidence type="ECO:0000256" key="1">
    <source>
        <dbReference type="SAM" id="MobiDB-lite"/>
    </source>
</evidence>
<evidence type="ECO:0000313" key="2">
    <source>
        <dbReference type="EMBL" id="KAA1115728.1"/>
    </source>
</evidence>
<name>A0A5B0QR78_PUCGR</name>
<comment type="caution">
    <text evidence="2">The sequence shown here is derived from an EMBL/GenBank/DDBJ whole genome shotgun (WGS) entry which is preliminary data.</text>
</comment>
<sequence length="318" mass="35045">MGLEPGLSHRTQAWVLWDSVLFEKKNSLSILVGHRPVSYKVDKAHLAGQEGILLAGEVVQPCLVNLLSTGKGNPSDGRGTLSRGKLSFRYTRQYKTKRGPKRSPNLIAEFSASAPALPTLWWRLLPSISVLSEGEGVRLVVEAECEVQKAGYDVFSKSEAYARVSNESGHCRIALSTRREYSWSTRLYNLADQSLLCRRGCTTSPTRRIPSWSTVQPCRPRRESSWSRRLYSLSDQSLLAGDNLAGQEDSLLGRRGCTVDQEGILLVGEVVQPRRPGGSPPRRPGGFPPGPARLYPRPGGNPPVRRGCTTLPTRRISS</sequence>
<dbReference type="AlphaFoldDB" id="A0A5B0QR78"/>
<feature type="compositionally biased region" description="Low complexity" evidence="1">
    <location>
        <begin position="292"/>
        <end position="307"/>
    </location>
</feature>
<dbReference type="Proteomes" id="UP000325313">
    <property type="component" value="Unassembled WGS sequence"/>
</dbReference>
<reference evidence="2 3" key="1">
    <citation type="submission" date="2019-05" db="EMBL/GenBank/DDBJ databases">
        <title>Emergence of the Ug99 lineage of the wheat stem rust pathogen through somatic hybridization.</title>
        <authorList>
            <person name="Li F."/>
            <person name="Upadhyaya N.M."/>
            <person name="Sperschneider J."/>
            <person name="Matny O."/>
            <person name="Nguyen-Phuc H."/>
            <person name="Mago R."/>
            <person name="Raley C."/>
            <person name="Miller M.E."/>
            <person name="Silverstein K.A.T."/>
            <person name="Henningsen E."/>
            <person name="Hirsch C.D."/>
            <person name="Visser B."/>
            <person name="Pretorius Z.A."/>
            <person name="Steffenson B.J."/>
            <person name="Schwessinger B."/>
            <person name="Dodds P.N."/>
            <person name="Figueroa M."/>
        </authorList>
    </citation>
    <scope>NUCLEOTIDE SEQUENCE [LARGE SCALE GENOMIC DNA]</scope>
    <source>
        <strain evidence="2 3">Ug99</strain>
    </source>
</reference>
<organism evidence="2 3">
    <name type="scientific">Puccinia graminis f. sp. tritici</name>
    <dbReference type="NCBI Taxonomy" id="56615"/>
    <lineage>
        <taxon>Eukaryota</taxon>
        <taxon>Fungi</taxon>
        <taxon>Dikarya</taxon>
        <taxon>Basidiomycota</taxon>
        <taxon>Pucciniomycotina</taxon>
        <taxon>Pucciniomycetes</taxon>
        <taxon>Pucciniales</taxon>
        <taxon>Pucciniaceae</taxon>
        <taxon>Puccinia</taxon>
    </lineage>
</organism>
<protein>
    <submittedName>
        <fullName evidence="2">Uncharacterized protein</fullName>
    </submittedName>
</protein>
<dbReference type="EMBL" id="VDEP01000272">
    <property type="protein sequence ID" value="KAA1115728.1"/>
    <property type="molecule type" value="Genomic_DNA"/>
</dbReference>
<accession>A0A5B0QR78</accession>
<feature type="region of interest" description="Disordered" evidence="1">
    <location>
        <begin position="271"/>
        <end position="318"/>
    </location>
</feature>
<proteinExistence type="predicted"/>